<accession>A0AAD3NNK4</accession>
<evidence type="ECO:0000256" key="2">
    <source>
        <dbReference type="ARBA" id="ARBA00022523"/>
    </source>
</evidence>
<keyword evidence="4" id="KW-0732">Signal</keyword>
<evidence type="ECO:0000313" key="6">
    <source>
        <dbReference type="EMBL" id="GLJ56296.1"/>
    </source>
</evidence>
<keyword evidence="3" id="KW-0964">Secreted</keyword>
<proteinExistence type="inferred from homology"/>
<comment type="caution">
    <text evidence="6">The sequence shown here is derived from an EMBL/GenBank/DDBJ whole genome shotgun (WGS) entry which is preliminary data.</text>
</comment>
<evidence type="ECO:0000256" key="1">
    <source>
        <dbReference type="ARBA" id="ARBA00004271"/>
    </source>
</evidence>
<dbReference type="GO" id="GO:0048046">
    <property type="term" value="C:apoplast"/>
    <property type="evidence" value="ECO:0007669"/>
    <property type="project" value="UniProtKB-SubCell"/>
</dbReference>
<comment type="similarity">
    <text evidence="5">Belongs to the EXORDIUM family.</text>
</comment>
<protein>
    <submittedName>
        <fullName evidence="6">Uncharacterized protein</fullName>
    </submittedName>
</protein>
<dbReference type="AlphaFoldDB" id="A0AAD3NNK4"/>
<organism evidence="6 7">
    <name type="scientific">Cryptomeria japonica</name>
    <name type="common">Japanese cedar</name>
    <name type="synonym">Cupressus japonica</name>
    <dbReference type="NCBI Taxonomy" id="3369"/>
    <lineage>
        <taxon>Eukaryota</taxon>
        <taxon>Viridiplantae</taxon>
        <taxon>Streptophyta</taxon>
        <taxon>Embryophyta</taxon>
        <taxon>Tracheophyta</taxon>
        <taxon>Spermatophyta</taxon>
        <taxon>Pinopsida</taxon>
        <taxon>Pinidae</taxon>
        <taxon>Conifers II</taxon>
        <taxon>Cupressales</taxon>
        <taxon>Cupressaceae</taxon>
        <taxon>Cryptomeria</taxon>
    </lineage>
</organism>
<dbReference type="PANTHER" id="PTHR31279:SF58">
    <property type="entry name" value="PROTEIN EXORDIUM-LIKE 2"/>
    <property type="match status" value="1"/>
</dbReference>
<keyword evidence="7" id="KW-1185">Reference proteome</keyword>
<evidence type="ECO:0000313" key="7">
    <source>
        <dbReference type="Proteomes" id="UP001234787"/>
    </source>
</evidence>
<keyword evidence="2" id="KW-0052">Apoplast</keyword>
<name>A0AAD3NNK4_CRYJA</name>
<dbReference type="PANTHER" id="PTHR31279">
    <property type="entry name" value="PROTEIN EXORDIUM-LIKE 5"/>
    <property type="match status" value="1"/>
</dbReference>
<evidence type="ECO:0000256" key="4">
    <source>
        <dbReference type="ARBA" id="ARBA00022729"/>
    </source>
</evidence>
<dbReference type="Proteomes" id="UP001234787">
    <property type="component" value="Unassembled WGS sequence"/>
</dbReference>
<dbReference type="EMBL" id="BSEH01000017">
    <property type="protein sequence ID" value="GLJ56296.1"/>
    <property type="molecule type" value="Genomic_DNA"/>
</dbReference>
<gene>
    <name evidence="6" type="ORF">SUGI_1215490</name>
</gene>
<dbReference type="InterPro" id="IPR006766">
    <property type="entry name" value="EXORDIUM-like"/>
</dbReference>
<dbReference type="Pfam" id="PF04674">
    <property type="entry name" value="Phi_1"/>
    <property type="match status" value="1"/>
</dbReference>
<comment type="subcellular location">
    <subcellularLocation>
        <location evidence="1">Secreted</location>
        <location evidence="1">Extracellular space</location>
        <location evidence="1">Apoplast</location>
    </subcellularLocation>
</comment>
<evidence type="ECO:0000256" key="5">
    <source>
        <dbReference type="ARBA" id="ARBA00023591"/>
    </source>
</evidence>
<evidence type="ECO:0000256" key="3">
    <source>
        <dbReference type="ARBA" id="ARBA00022525"/>
    </source>
</evidence>
<reference evidence="6" key="1">
    <citation type="submission" date="2022-12" db="EMBL/GenBank/DDBJ databases">
        <title>Chromosome-Level Genome Assembly of Japanese Cedar (Cryptomeriajaponica D. Don).</title>
        <authorList>
            <person name="Fujino T."/>
            <person name="Yamaguchi K."/>
            <person name="Yokoyama T."/>
            <person name="Hamanaka T."/>
            <person name="Harazono Y."/>
            <person name="Kamada H."/>
            <person name="Kobayashi W."/>
            <person name="Ujino-Ihara T."/>
            <person name="Uchiyama K."/>
            <person name="Matsumoto A."/>
            <person name="Izuno A."/>
            <person name="Tsumura Y."/>
            <person name="Toyoda A."/>
            <person name="Shigenobu S."/>
            <person name="Moriguchi Y."/>
            <person name="Ueno S."/>
            <person name="Kasahara M."/>
        </authorList>
    </citation>
    <scope>NUCLEOTIDE SEQUENCE</scope>
</reference>
<sequence>MNSCGFNDSIYLSKRSTILFGWVGNSGVQCLGQCMWPFAAPLYNPPMPPHIPQNGDVGVDGMIINIVVVVEGITTNPLNSGYYQGSALAPQEAATMILDAKGVLLEASVI</sequence>